<reference evidence="4" key="1">
    <citation type="submission" date="2021-02" db="EMBL/GenBank/DDBJ databases">
        <title>Genome sequence Cadophora malorum strain M34.</title>
        <authorList>
            <person name="Stefanovic E."/>
            <person name="Vu D."/>
            <person name="Scully C."/>
            <person name="Dijksterhuis J."/>
            <person name="Roader J."/>
            <person name="Houbraken J."/>
        </authorList>
    </citation>
    <scope>NUCLEOTIDE SEQUENCE</scope>
    <source>
        <strain evidence="4">M34</strain>
    </source>
</reference>
<dbReference type="InterPro" id="IPR010730">
    <property type="entry name" value="HET"/>
</dbReference>
<accession>A0A8H7TIB8</accession>
<comment type="caution">
    <text evidence="4">The sequence shown here is derived from an EMBL/GenBank/DDBJ whole genome shotgun (WGS) entry which is preliminary data.</text>
</comment>
<dbReference type="PANTHER" id="PTHR24148">
    <property type="entry name" value="ANKYRIN REPEAT DOMAIN-CONTAINING PROTEIN 39 HOMOLOG-RELATED"/>
    <property type="match status" value="1"/>
</dbReference>
<feature type="region of interest" description="Disordered" evidence="1">
    <location>
        <begin position="113"/>
        <end position="143"/>
    </location>
</feature>
<feature type="domain" description="Heterokaryon incompatibility" evidence="3">
    <location>
        <begin position="208"/>
        <end position="301"/>
    </location>
</feature>
<dbReference type="Pfam" id="PF06985">
    <property type="entry name" value="HET"/>
    <property type="match status" value="1"/>
</dbReference>
<evidence type="ECO:0000313" key="5">
    <source>
        <dbReference type="Proteomes" id="UP000664132"/>
    </source>
</evidence>
<sequence>MGSVCAPSQTGIFTLILVFSIEITLVDIAASLPLVLPLLRSWKRPSQTGISYPMKRQYRIRSKTSTFRRDRDNISTDLEEQVYFARPIEQPSEENDNRKQAIERITLKRQESYNTLNGTSSTRQADRNNLDLEQTSQDSGGSKMWAEDAWRLKDLPKSPNVPDLKRFNYQPFTDSSTEIRLVIVEPALSDDDDIECRLEVRNTREARYQSLSYVWGDPVPHSKNISLNSQLFPVRSSLHNALRNLRIITEDRTQSKAFWIDAICIDQRNDEERSQQVQNMASTYRAANRVVIWLGDYSELEDKFRFDLRTWGFDSLGPGNFETTRESIKLAEDLHFEYTHGFDAETSRLTQANIDLKVWGYLTRKIHQGSNYSLDSAEVGSGGCGLYKNSSWQEMRSSAAVAALSGAASAIGRYTGTAGNLPAERYPFIYRMGHDYVKYAGLIGINRRDLLSIVHETRYSRVTDPRDRLFAIRGLVERAEEADFDVNYSKESHVIFREWARSCIERTRKLQVLNAYLGPSRDELLPSWVPDLRSWHYIDPDLFSRSFRVYQRDRHNSIPYAASGNLLCLELPVDESSTILALNGLKVGTIANIISYEYIHYHTVFDAQFTLKDLLVACEEQISSHVEAPLRYGTAICKAFLDVLFKGSITYGGLP</sequence>
<dbReference type="PANTHER" id="PTHR24148:SF64">
    <property type="entry name" value="HETEROKARYON INCOMPATIBILITY DOMAIN-CONTAINING PROTEIN"/>
    <property type="match status" value="1"/>
</dbReference>
<keyword evidence="2" id="KW-0472">Membrane</keyword>
<evidence type="ECO:0000256" key="1">
    <source>
        <dbReference type="SAM" id="MobiDB-lite"/>
    </source>
</evidence>
<feature type="transmembrane region" description="Helical" evidence="2">
    <location>
        <begin position="12"/>
        <end position="36"/>
    </location>
</feature>
<dbReference type="OrthoDB" id="3471929at2759"/>
<proteinExistence type="predicted"/>
<feature type="compositionally biased region" description="Polar residues" evidence="1">
    <location>
        <begin position="131"/>
        <end position="140"/>
    </location>
</feature>
<keyword evidence="5" id="KW-1185">Reference proteome</keyword>
<evidence type="ECO:0000313" key="4">
    <source>
        <dbReference type="EMBL" id="KAG4420219.1"/>
    </source>
</evidence>
<dbReference type="EMBL" id="JAFJYH010000088">
    <property type="protein sequence ID" value="KAG4420219.1"/>
    <property type="molecule type" value="Genomic_DNA"/>
</dbReference>
<protein>
    <recommendedName>
        <fullName evidence="3">Heterokaryon incompatibility domain-containing protein</fullName>
    </recommendedName>
</protein>
<organism evidence="4 5">
    <name type="scientific">Cadophora malorum</name>
    <dbReference type="NCBI Taxonomy" id="108018"/>
    <lineage>
        <taxon>Eukaryota</taxon>
        <taxon>Fungi</taxon>
        <taxon>Dikarya</taxon>
        <taxon>Ascomycota</taxon>
        <taxon>Pezizomycotina</taxon>
        <taxon>Leotiomycetes</taxon>
        <taxon>Helotiales</taxon>
        <taxon>Ploettnerulaceae</taxon>
        <taxon>Cadophora</taxon>
    </lineage>
</organism>
<feature type="compositionally biased region" description="Polar residues" evidence="1">
    <location>
        <begin position="113"/>
        <end position="123"/>
    </location>
</feature>
<dbReference type="InterPro" id="IPR052895">
    <property type="entry name" value="HetReg/Transcr_Mod"/>
</dbReference>
<name>A0A8H7TIB8_9HELO</name>
<evidence type="ECO:0000256" key="2">
    <source>
        <dbReference type="SAM" id="Phobius"/>
    </source>
</evidence>
<keyword evidence="2" id="KW-0812">Transmembrane</keyword>
<dbReference type="Proteomes" id="UP000664132">
    <property type="component" value="Unassembled WGS sequence"/>
</dbReference>
<evidence type="ECO:0000259" key="3">
    <source>
        <dbReference type="Pfam" id="PF06985"/>
    </source>
</evidence>
<gene>
    <name evidence="4" type="ORF">IFR04_006597</name>
</gene>
<dbReference type="AlphaFoldDB" id="A0A8H7TIB8"/>
<keyword evidence="2" id="KW-1133">Transmembrane helix</keyword>